<reference evidence="1" key="1">
    <citation type="submission" date="2018-05" db="EMBL/GenBank/DDBJ databases">
        <authorList>
            <person name="Lanie J.A."/>
            <person name="Ng W.-L."/>
            <person name="Kazmierczak K.M."/>
            <person name="Andrzejewski T.M."/>
            <person name="Davidsen T.M."/>
            <person name="Wayne K.J."/>
            <person name="Tettelin H."/>
            <person name="Glass J.I."/>
            <person name="Rusch D."/>
            <person name="Podicherti R."/>
            <person name="Tsui H.-C.T."/>
            <person name="Winkler M.E."/>
        </authorList>
    </citation>
    <scope>NUCLEOTIDE SEQUENCE</scope>
</reference>
<gene>
    <name evidence="1" type="ORF">METZ01_LOCUS84301</name>
</gene>
<feature type="non-terminal residue" evidence="1">
    <location>
        <position position="1"/>
    </location>
</feature>
<evidence type="ECO:0000313" key="1">
    <source>
        <dbReference type="EMBL" id="SVA31447.1"/>
    </source>
</evidence>
<name>A0A381UVT3_9ZZZZ</name>
<dbReference type="EMBL" id="UINC01007106">
    <property type="protein sequence ID" value="SVA31447.1"/>
    <property type="molecule type" value="Genomic_DNA"/>
</dbReference>
<organism evidence="1">
    <name type="scientific">marine metagenome</name>
    <dbReference type="NCBI Taxonomy" id="408172"/>
    <lineage>
        <taxon>unclassified sequences</taxon>
        <taxon>metagenomes</taxon>
        <taxon>ecological metagenomes</taxon>
    </lineage>
</organism>
<proteinExistence type="predicted"/>
<protein>
    <submittedName>
        <fullName evidence="1">Uncharacterized protein</fullName>
    </submittedName>
</protein>
<dbReference type="AlphaFoldDB" id="A0A381UVT3"/>
<accession>A0A381UVT3</accession>
<sequence length="110" mass="11812">VSILVDVDGNETHPTTLAEEIAVLDQISRRRTMIIFRGSPAARAKVADLLGGLPSDGFILSPPPAQASVPVYTPEDIPEAKLADNARQNAEVVDQHRDANSPFLIVSWNG</sequence>
<feature type="non-terminal residue" evidence="1">
    <location>
        <position position="110"/>
    </location>
</feature>